<evidence type="ECO:0000313" key="2">
    <source>
        <dbReference type="Proteomes" id="UP000077173"/>
    </source>
</evidence>
<gene>
    <name evidence="1" type="ORF">AXW67_06945</name>
</gene>
<dbReference type="GO" id="GO:0006355">
    <property type="term" value="P:regulation of DNA-templated transcription"/>
    <property type="evidence" value="ECO:0007669"/>
    <property type="project" value="InterPro"/>
</dbReference>
<keyword evidence="2" id="KW-1185">Reference proteome</keyword>
<proteinExistence type="predicted"/>
<comment type="caution">
    <text evidence="1">The sequence shown here is derived from an EMBL/GenBank/DDBJ whole genome shotgun (WGS) entry which is preliminary data.</text>
</comment>
<dbReference type="AlphaFoldDB" id="A0A176ZB37"/>
<organism evidence="1 2">
    <name type="scientific">Bradyrhizobium neotropicale</name>
    <dbReference type="NCBI Taxonomy" id="1497615"/>
    <lineage>
        <taxon>Bacteria</taxon>
        <taxon>Pseudomonadati</taxon>
        <taxon>Pseudomonadota</taxon>
        <taxon>Alphaproteobacteria</taxon>
        <taxon>Hyphomicrobiales</taxon>
        <taxon>Nitrobacteraceae</taxon>
        <taxon>Bradyrhizobium</taxon>
    </lineage>
</organism>
<evidence type="ECO:0000313" key="1">
    <source>
        <dbReference type="EMBL" id="OAF17851.1"/>
    </source>
</evidence>
<dbReference type="GeneID" id="32587216"/>
<dbReference type="EMBL" id="LSEF01000040">
    <property type="protein sequence ID" value="OAF17851.1"/>
    <property type="molecule type" value="Genomic_DNA"/>
</dbReference>
<protein>
    <submittedName>
        <fullName evidence="1">Uncharacterized protein</fullName>
    </submittedName>
</protein>
<dbReference type="InterPro" id="IPR010985">
    <property type="entry name" value="Ribbon_hlx_hlx"/>
</dbReference>
<dbReference type="Proteomes" id="UP000077173">
    <property type="component" value="Unassembled WGS sequence"/>
</dbReference>
<sequence>MKPRIIRSKDEILAVLLERKEELDISFEQLDDLAGIPAGYSSKLMGPHPAKNPGPTSLGALLGALALGICQITIAVDPAQEASIGHRWVKRKQFGPRPRTTMQCVVVQNEPRQGELRFDGCQEKDRTMSTETFTMRVESEFKRNLKQAAQKDRRTPSDFARLAIEDAIKAKEPKQGEAA</sequence>
<dbReference type="SUPFAM" id="SSF47598">
    <property type="entry name" value="Ribbon-helix-helix"/>
    <property type="match status" value="1"/>
</dbReference>
<name>A0A176ZB37_9BRAD</name>
<accession>A0A176ZB37</accession>
<reference evidence="1 2" key="1">
    <citation type="submission" date="2016-02" db="EMBL/GenBank/DDBJ databases">
        <title>Draft genome sequence of the strain BR 10247T Bradyrhizobium neotropicale isolated from nodules of Centrolobium paraense.</title>
        <authorList>
            <person name="Simoes-Araujo J.L."/>
            <person name="Barauna A.C."/>
            <person name="Silva K."/>
            <person name="Zilli J.E."/>
        </authorList>
    </citation>
    <scope>NUCLEOTIDE SEQUENCE [LARGE SCALE GENOMIC DNA]</scope>
    <source>
        <strain evidence="1 2">BR 10247</strain>
    </source>
</reference>
<dbReference type="RefSeq" id="WP_063678096.1">
    <property type="nucleotide sequence ID" value="NZ_LSEF01000040.1"/>
</dbReference>